<sequence length="400" mass="40650">MKHDRNTRVVDMSTSLFISYSSPLFSYSGTWLSSSSSSAFGSNSTAHETTGPSTATLSDVWATGLTPYWDDGDSYTVSMQVGDGAAQGWIAGDMYTQNFTQSTFQLEVACTASGGNCATPLSFTGVMLQTEVVPTGSAAVNVTIDNASSAIVYQGWTSVQGGNNPVEVSSEDYDGTLSMTTTAGASATITFVGSAILVYGVTAPSLGPYTSTLDGTSTTYSAANNITAHAVVLFFATALDTANEHTLVLAAGDGGGGGQGLVLDRVIAYGTSGSVGFIGSSGGNTTTIGPSGTAAASGSSTTGSGNSTATGVTGAATSAGGTSAGTIIGALLGTLAGLLLLFFLFRKVAPKLAKPSPKELNPWDEANLLQNMKQENVHITTVAQQRYVYPGLIAHSELKK</sequence>
<dbReference type="AlphaFoldDB" id="A0A427YP41"/>
<reference evidence="3 4" key="1">
    <citation type="submission" date="2018-11" db="EMBL/GenBank/DDBJ databases">
        <title>Genome sequence of Saitozyma podzolica DSM 27192.</title>
        <authorList>
            <person name="Aliyu H."/>
            <person name="Gorte O."/>
            <person name="Ochsenreither K."/>
        </authorList>
    </citation>
    <scope>NUCLEOTIDE SEQUENCE [LARGE SCALE GENOMIC DNA]</scope>
    <source>
        <strain evidence="3 4">DSM 27192</strain>
    </source>
</reference>
<dbReference type="Gene3D" id="2.60.120.260">
    <property type="entry name" value="Galactose-binding domain-like"/>
    <property type="match status" value="1"/>
</dbReference>
<feature type="region of interest" description="Disordered" evidence="1">
    <location>
        <begin position="289"/>
        <end position="313"/>
    </location>
</feature>
<evidence type="ECO:0000256" key="2">
    <source>
        <dbReference type="SAM" id="Phobius"/>
    </source>
</evidence>
<evidence type="ECO:0000256" key="1">
    <source>
        <dbReference type="SAM" id="MobiDB-lite"/>
    </source>
</evidence>
<keyword evidence="2" id="KW-1133">Transmembrane helix</keyword>
<keyword evidence="2" id="KW-0812">Transmembrane</keyword>
<keyword evidence="4" id="KW-1185">Reference proteome</keyword>
<protein>
    <submittedName>
        <fullName evidence="3">Uncharacterized protein</fullName>
    </submittedName>
</protein>
<keyword evidence="2" id="KW-0472">Membrane</keyword>
<proteinExistence type="predicted"/>
<dbReference type="OrthoDB" id="2576082at2759"/>
<evidence type="ECO:0000313" key="3">
    <source>
        <dbReference type="EMBL" id="RSH92839.1"/>
    </source>
</evidence>
<evidence type="ECO:0000313" key="4">
    <source>
        <dbReference type="Proteomes" id="UP000279259"/>
    </source>
</evidence>
<comment type="caution">
    <text evidence="3">The sequence shown here is derived from an EMBL/GenBank/DDBJ whole genome shotgun (WGS) entry which is preliminary data.</text>
</comment>
<dbReference type="EMBL" id="RSCD01000005">
    <property type="protein sequence ID" value="RSH92839.1"/>
    <property type="molecule type" value="Genomic_DNA"/>
</dbReference>
<name>A0A427YP41_9TREE</name>
<gene>
    <name evidence="3" type="ORF">EHS25_008285</name>
</gene>
<feature type="transmembrane region" description="Helical" evidence="2">
    <location>
        <begin position="327"/>
        <end position="345"/>
    </location>
</feature>
<organism evidence="3 4">
    <name type="scientific">Saitozyma podzolica</name>
    <dbReference type="NCBI Taxonomy" id="1890683"/>
    <lineage>
        <taxon>Eukaryota</taxon>
        <taxon>Fungi</taxon>
        <taxon>Dikarya</taxon>
        <taxon>Basidiomycota</taxon>
        <taxon>Agaricomycotina</taxon>
        <taxon>Tremellomycetes</taxon>
        <taxon>Tremellales</taxon>
        <taxon>Trimorphomycetaceae</taxon>
        <taxon>Saitozyma</taxon>
    </lineage>
</organism>
<dbReference type="STRING" id="1890683.A0A427YP41"/>
<accession>A0A427YP41</accession>
<dbReference type="Proteomes" id="UP000279259">
    <property type="component" value="Unassembled WGS sequence"/>
</dbReference>